<organism evidence="13">
    <name type="scientific">Ixodes ricinus</name>
    <name type="common">Common tick</name>
    <name type="synonym">Acarus ricinus</name>
    <dbReference type="NCBI Taxonomy" id="34613"/>
    <lineage>
        <taxon>Eukaryota</taxon>
        <taxon>Metazoa</taxon>
        <taxon>Ecdysozoa</taxon>
        <taxon>Arthropoda</taxon>
        <taxon>Chelicerata</taxon>
        <taxon>Arachnida</taxon>
        <taxon>Acari</taxon>
        <taxon>Parasitiformes</taxon>
        <taxon>Ixodida</taxon>
        <taxon>Ixodoidea</taxon>
        <taxon>Ixodidae</taxon>
        <taxon>Ixodinae</taxon>
        <taxon>Ixodes</taxon>
    </lineage>
</organism>
<dbReference type="PROSITE" id="PS50157">
    <property type="entry name" value="ZINC_FINGER_C2H2_2"/>
    <property type="match status" value="3"/>
</dbReference>
<keyword evidence="9" id="KW-0539">Nucleus</keyword>
<evidence type="ECO:0000256" key="6">
    <source>
        <dbReference type="ARBA" id="ARBA00023015"/>
    </source>
</evidence>
<evidence type="ECO:0000256" key="7">
    <source>
        <dbReference type="ARBA" id="ARBA00023125"/>
    </source>
</evidence>
<dbReference type="GO" id="GO:0008270">
    <property type="term" value="F:zinc ion binding"/>
    <property type="evidence" value="ECO:0007669"/>
    <property type="project" value="UniProtKB-KW"/>
</dbReference>
<keyword evidence="8" id="KW-0804">Transcription</keyword>
<dbReference type="GO" id="GO:0000978">
    <property type="term" value="F:RNA polymerase II cis-regulatory region sequence-specific DNA binding"/>
    <property type="evidence" value="ECO:0007669"/>
    <property type="project" value="TreeGrafter"/>
</dbReference>
<feature type="domain" description="C2H2-type" evidence="12">
    <location>
        <begin position="36"/>
        <end position="63"/>
    </location>
</feature>
<dbReference type="InterPro" id="IPR036236">
    <property type="entry name" value="Znf_C2H2_sf"/>
</dbReference>
<evidence type="ECO:0000256" key="11">
    <source>
        <dbReference type="SAM" id="MobiDB-lite"/>
    </source>
</evidence>
<keyword evidence="4 10" id="KW-0863">Zinc-finger</keyword>
<keyword evidence="5" id="KW-0862">Zinc</keyword>
<feature type="domain" description="C2H2-type" evidence="12">
    <location>
        <begin position="64"/>
        <end position="91"/>
    </location>
</feature>
<evidence type="ECO:0000256" key="4">
    <source>
        <dbReference type="ARBA" id="ARBA00022771"/>
    </source>
</evidence>
<proteinExistence type="predicted"/>
<dbReference type="GO" id="GO:0005634">
    <property type="term" value="C:nucleus"/>
    <property type="evidence" value="ECO:0007669"/>
    <property type="project" value="UniProtKB-SubCell"/>
</dbReference>
<comment type="subcellular location">
    <subcellularLocation>
        <location evidence="1">Nucleus</location>
    </subcellularLocation>
</comment>
<evidence type="ECO:0000259" key="12">
    <source>
        <dbReference type="PROSITE" id="PS50157"/>
    </source>
</evidence>
<accession>A0A147BRP6</accession>
<evidence type="ECO:0000256" key="3">
    <source>
        <dbReference type="ARBA" id="ARBA00022737"/>
    </source>
</evidence>
<dbReference type="EMBL" id="GEGO01001957">
    <property type="protein sequence ID" value="JAR93447.1"/>
    <property type="molecule type" value="Transcribed_RNA"/>
</dbReference>
<keyword evidence="3" id="KW-0677">Repeat</keyword>
<name>A0A147BRP6_IXORI</name>
<evidence type="ECO:0000256" key="9">
    <source>
        <dbReference type="ARBA" id="ARBA00023242"/>
    </source>
</evidence>
<reference evidence="13" key="1">
    <citation type="journal article" date="2018" name="PLoS Negl. Trop. Dis.">
        <title>Sialome diversity of ticks revealed by RNAseq of single tick salivary glands.</title>
        <authorList>
            <person name="Perner J."/>
            <person name="Kropackova S."/>
            <person name="Kopacek P."/>
            <person name="Ribeiro J.M."/>
        </authorList>
    </citation>
    <scope>NUCLEOTIDE SEQUENCE</scope>
    <source>
        <strain evidence="13">Siblings of single egg batch collected in Ceske Budejovice</strain>
        <tissue evidence="13">Salivary glands</tissue>
    </source>
</reference>
<dbReference type="SMART" id="SM00355">
    <property type="entry name" value="ZnF_C2H2"/>
    <property type="match status" value="3"/>
</dbReference>
<dbReference type="InterPro" id="IPR013087">
    <property type="entry name" value="Znf_C2H2_type"/>
</dbReference>
<evidence type="ECO:0000313" key="13">
    <source>
        <dbReference type="EMBL" id="JAR93447.1"/>
    </source>
</evidence>
<dbReference type="SUPFAM" id="SSF57667">
    <property type="entry name" value="beta-beta-alpha zinc fingers"/>
    <property type="match status" value="2"/>
</dbReference>
<keyword evidence="2" id="KW-0479">Metal-binding</keyword>
<feature type="domain" description="C2H2-type" evidence="12">
    <location>
        <begin position="92"/>
        <end position="119"/>
    </location>
</feature>
<dbReference type="PANTHER" id="PTHR23235:SF142">
    <property type="entry name" value="ZINC FINGER PROTEIN 384"/>
    <property type="match status" value="1"/>
</dbReference>
<protein>
    <submittedName>
        <fullName evidence="13">Putative positive regulation of transcription</fullName>
    </submittedName>
</protein>
<feature type="non-terminal residue" evidence="13">
    <location>
        <position position="1"/>
    </location>
</feature>
<keyword evidence="6" id="KW-0805">Transcription regulation</keyword>
<dbReference type="FunFam" id="3.30.160.60:FF:001385">
    <property type="entry name" value="zinc finger protein 774"/>
    <property type="match status" value="1"/>
</dbReference>
<dbReference type="PANTHER" id="PTHR23235">
    <property type="entry name" value="KRUEPPEL-LIKE TRANSCRIPTION FACTOR"/>
    <property type="match status" value="1"/>
</dbReference>
<dbReference type="Gene3D" id="3.30.160.60">
    <property type="entry name" value="Classic Zinc Finger"/>
    <property type="match status" value="3"/>
</dbReference>
<sequence>DWQDFDYDDDSNRFSSQEGWYRPRSGRKAHLKKGRHKCRFCSYSRNCKSNIVMHERTHTGEKPFGCRFCPKSFRQKGQLVCHERTHTGEKPFQCPICHRAFAHVNSLAYHKKIHAEQMRVVQL</sequence>
<evidence type="ECO:0000256" key="8">
    <source>
        <dbReference type="ARBA" id="ARBA00023163"/>
    </source>
</evidence>
<evidence type="ECO:0000256" key="5">
    <source>
        <dbReference type="ARBA" id="ARBA00022833"/>
    </source>
</evidence>
<dbReference type="AlphaFoldDB" id="A0A147BRP6"/>
<feature type="region of interest" description="Disordered" evidence="11">
    <location>
        <begin position="1"/>
        <end position="20"/>
    </location>
</feature>
<keyword evidence="7" id="KW-0238">DNA-binding</keyword>
<dbReference type="FunFam" id="3.30.160.60:FF:002343">
    <property type="entry name" value="Zinc finger protein 33A"/>
    <property type="match status" value="1"/>
</dbReference>
<dbReference type="GO" id="GO:0000981">
    <property type="term" value="F:DNA-binding transcription factor activity, RNA polymerase II-specific"/>
    <property type="evidence" value="ECO:0007669"/>
    <property type="project" value="TreeGrafter"/>
</dbReference>
<evidence type="ECO:0000256" key="2">
    <source>
        <dbReference type="ARBA" id="ARBA00022723"/>
    </source>
</evidence>
<evidence type="ECO:0000256" key="1">
    <source>
        <dbReference type="ARBA" id="ARBA00004123"/>
    </source>
</evidence>
<dbReference type="PROSITE" id="PS00028">
    <property type="entry name" value="ZINC_FINGER_C2H2_1"/>
    <property type="match status" value="2"/>
</dbReference>
<evidence type="ECO:0000256" key="10">
    <source>
        <dbReference type="PROSITE-ProRule" id="PRU00042"/>
    </source>
</evidence>